<gene>
    <name evidence="7" type="primary">tolB</name>
    <name evidence="9" type="ORF">HMPREF9465_00494</name>
</gene>
<name>K1JW33_9BURK</name>
<dbReference type="SUPFAM" id="SSF52964">
    <property type="entry name" value="TolB, N-terminal domain"/>
    <property type="match status" value="1"/>
</dbReference>
<dbReference type="Proteomes" id="UP000005835">
    <property type="component" value="Unassembled WGS sequence"/>
</dbReference>
<keyword evidence="6 7" id="KW-0131">Cell cycle</keyword>
<dbReference type="InterPro" id="IPR007195">
    <property type="entry name" value="TolB_N"/>
</dbReference>
<evidence type="ECO:0000256" key="7">
    <source>
        <dbReference type="HAMAP-Rule" id="MF_00671"/>
    </source>
</evidence>
<feature type="signal peptide" evidence="7">
    <location>
        <begin position="1"/>
        <end position="28"/>
    </location>
</feature>
<dbReference type="OrthoDB" id="9802240at2"/>
<dbReference type="Pfam" id="PF07676">
    <property type="entry name" value="PD40"/>
    <property type="match status" value="5"/>
</dbReference>
<dbReference type="HOGENOM" id="CLU_047123_0_0_4"/>
<dbReference type="RefSeq" id="WP_005433809.1">
    <property type="nucleotide sequence ID" value="NZ_JH815514.1"/>
</dbReference>
<dbReference type="Gene3D" id="2.120.10.30">
    <property type="entry name" value="TolB, C-terminal domain"/>
    <property type="match status" value="1"/>
</dbReference>
<dbReference type="InterPro" id="IPR011042">
    <property type="entry name" value="6-blade_b-propeller_TolB-like"/>
</dbReference>
<dbReference type="PATRIC" id="fig|742823.3.peg.491"/>
<dbReference type="GO" id="GO:0042597">
    <property type="term" value="C:periplasmic space"/>
    <property type="evidence" value="ECO:0007669"/>
    <property type="project" value="UniProtKB-SubCell"/>
</dbReference>
<sequence length="431" mass="46011" precursor="true">MTNFNPSRRRVLCAGVLAGAFTACPALAELQVSITGVGANQLPIAVKVFEGSGATGFDAAAVIGADLERSGAFRLIPTGAEGEPENLEKPASLEAFGKLGANALAVGRVSRLPDGRWELTYYLHNTVTGALTDSAVFTTSGNDVRMCAHRIADRIYTNLTGEGPIFASKLVYVAQLARNRYELVISDSDGGNRQAALQSHEPIISPVWSPDGKKISYVSFEDRKPIIYVQELATGARHAICAFRGNNSAPAFSADGGTLAVALSRDGLTQIYLMNANGTGLRRFTKSYGIDTEPCFSADGQWVYFTSDRGGAPQIYRQPLAGGPAERVTFGSSYAISPTVSRDGRYLSYISRIDGRFRTAVMDLTTGQNTLVTTTDRDESPSFAPNGRFLVYATEVNGRGVLGTASVDGRLSTRLTGLGDIREPCWGPILP</sequence>
<comment type="caution">
    <text evidence="9">The sequence shown here is derived from an EMBL/GenBank/DDBJ whole genome shotgun (WGS) entry which is preliminary data.</text>
</comment>
<dbReference type="PROSITE" id="PS51318">
    <property type="entry name" value="TAT"/>
    <property type="match status" value="1"/>
</dbReference>
<evidence type="ECO:0000313" key="9">
    <source>
        <dbReference type="EMBL" id="EKB31917.1"/>
    </source>
</evidence>
<dbReference type="STRING" id="742823.HMPREF9465_00494"/>
<dbReference type="eggNOG" id="COG0823">
    <property type="taxonomic scope" value="Bacteria"/>
</dbReference>
<dbReference type="GO" id="GO:0051301">
    <property type="term" value="P:cell division"/>
    <property type="evidence" value="ECO:0007669"/>
    <property type="project" value="UniProtKB-UniRule"/>
</dbReference>
<evidence type="ECO:0000256" key="1">
    <source>
        <dbReference type="ARBA" id="ARBA00004418"/>
    </source>
</evidence>
<keyword evidence="5 7" id="KW-0574">Periplasm</keyword>
<reference evidence="9 10" key="1">
    <citation type="submission" date="2012-05" db="EMBL/GenBank/DDBJ databases">
        <title>The Genome Sequence of Sutterella wadsworthensis 2_1_59BFAA.</title>
        <authorList>
            <consortium name="The Broad Institute Genome Sequencing Platform"/>
            <person name="Earl A."/>
            <person name="Ward D."/>
            <person name="Feldgarden M."/>
            <person name="Gevers D."/>
            <person name="Daigneault M."/>
            <person name="Strauss J."/>
            <person name="Allen-Vercoe E."/>
            <person name="Walker B."/>
            <person name="Young S.K."/>
            <person name="Zeng Q."/>
            <person name="Gargeya S."/>
            <person name="Fitzgerald M."/>
            <person name="Haas B."/>
            <person name="Abouelleil A."/>
            <person name="Alvarado L."/>
            <person name="Arachchi H.M."/>
            <person name="Berlin A.M."/>
            <person name="Chapman S.B."/>
            <person name="Goldberg J."/>
            <person name="Griggs A."/>
            <person name="Gujja S."/>
            <person name="Hansen M."/>
            <person name="Howarth C."/>
            <person name="Imamovic A."/>
            <person name="Larimer J."/>
            <person name="McCowen C."/>
            <person name="Montmayeur A."/>
            <person name="Murphy C."/>
            <person name="Neiman D."/>
            <person name="Pearson M."/>
            <person name="Priest M."/>
            <person name="Roberts A."/>
            <person name="Saif S."/>
            <person name="Shea T."/>
            <person name="Sisk P."/>
            <person name="Sykes S."/>
            <person name="Wortman J."/>
            <person name="Nusbaum C."/>
            <person name="Birren B."/>
        </authorList>
    </citation>
    <scope>NUCLEOTIDE SEQUENCE [LARGE SCALE GENOMIC DNA]</scope>
    <source>
        <strain evidence="9 10">2_1_59BFAA</strain>
    </source>
</reference>
<dbReference type="SUPFAM" id="SSF69304">
    <property type="entry name" value="Tricorn protease N-terminal domain"/>
    <property type="match status" value="1"/>
</dbReference>
<evidence type="ECO:0000256" key="5">
    <source>
        <dbReference type="ARBA" id="ARBA00022764"/>
    </source>
</evidence>
<dbReference type="Pfam" id="PF04052">
    <property type="entry name" value="TolB_N"/>
    <property type="match status" value="1"/>
</dbReference>
<keyword evidence="3 7" id="KW-0132">Cell division</keyword>
<accession>K1JW33</accession>
<evidence type="ECO:0000256" key="6">
    <source>
        <dbReference type="ARBA" id="ARBA00023306"/>
    </source>
</evidence>
<dbReference type="AlphaFoldDB" id="K1JW33"/>
<comment type="subcellular location">
    <subcellularLocation>
        <location evidence="1 7">Periplasm</location>
    </subcellularLocation>
</comment>
<evidence type="ECO:0000313" key="10">
    <source>
        <dbReference type="Proteomes" id="UP000005835"/>
    </source>
</evidence>
<dbReference type="InterPro" id="IPR011659">
    <property type="entry name" value="WD40"/>
</dbReference>
<feature type="chain" id="PRO_5009015905" description="Tol-Pal system protein TolB" evidence="7">
    <location>
        <begin position="29"/>
        <end position="431"/>
    </location>
</feature>
<dbReference type="EMBL" id="ADMG01000016">
    <property type="protein sequence ID" value="EKB31917.1"/>
    <property type="molecule type" value="Genomic_DNA"/>
</dbReference>
<proteinExistence type="inferred from homology"/>
<keyword evidence="10" id="KW-1185">Reference proteome</keyword>
<evidence type="ECO:0000256" key="4">
    <source>
        <dbReference type="ARBA" id="ARBA00022729"/>
    </source>
</evidence>
<comment type="subunit">
    <text evidence="7">The Tol-Pal system is composed of five core proteins: the inner membrane proteins TolA, TolQ and TolR, the periplasmic protein TolB and the outer membrane protein Pal. They form a network linking the inner and outer membranes and the peptidoglycan layer.</text>
</comment>
<dbReference type="PANTHER" id="PTHR36842:SF1">
    <property type="entry name" value="PROTEIN TOLB"/>
    <property type="match status" value="1"/>
</dbReference>
<dbReference type="PANTHER" id="PTHR36842">
    <property type="entry name" value="PROTEIN TOLB HOMOLOG"/>
    <property type="match status" value="1"/>
</dbReference>
<comment type="function">
    <text evidence="7">Part of the Tol-Pal system, which plays a role in outer membrane invagination during cell division and is important for maintaining outer membrane integrity.</text>
</comment>
<dbReference type="InterPro" id="IPR014167">
    <property type="entry name" value="Tol-Pal_TolB"/>
</dbReference>
<evidence type="ECO:0000259" key="8">
    <source>
        <dbReference type="Pfam" id="PF04052"/>
    </source>
</evidence>
<comment type="similarity">
    <text evidence="2 7">Belongs to the TolB family.</text>
</comment>
<protein>
    <recommendedName>
        <fullName evidence="7">Tol-Pal system protein TolB</fullName>
    </recommendedName>
</protein>
<keyword evidence="4 7" id="KW-0732">Signal</keyword>
<dbReference type="GO" id="GO:0017038">
    <property type="term" value="P:protein import"/>
    <property type="evidence" value="ECO:0007669"/>
    <property type="project" value="InterPro"/>
</dbReference>
<dbReference type="NCBIfam" id="TIGR02800">
    <property type="entry name" value="propeller_TolB"/>
    <property type="match status" value="1"/>
</dbReference>
<dbReference type="Gene3D" id="3.40.50.10070">
    <property type="entry name" value="TolB, N-terminal domain"/>
    <property type="match status" value="1"/>
</dbReference>
<dbReference type="HAMAP" id="MF_00671">
    <property type="entry name" value="TolB"/>
    <property type="match status" value="1"/>
</dbReference>
<organism evidence="9 10">
    <name type="scientific">Sutterella wadsworthensis 2_1_59BFAA</name>
    <dbReference type="NCBI Taxonomy" id="742823"/>
    <lineage>
        <taxon>Bacteria</taxon>
        <taxon>Pseudomonadati</taxon>
        <taxon>Pseudomonadota</taxon>
        <taxon>Betaproteobacteria</taxon>
        <taxon>Burkholderiales</taxon>
        <taxon>Sutterellaceae</taxon>
        <taxon>Sutterella</taxon>
    </lineage>
</organism>
<evidence type="ECO:0000256" key="3">
    <source>
        <dbReference type="ARBA" id="ARBA00022618"/>
    </source>
</evidence>
<evidence type="ECO:0000256" key="2">
    <source>
        <dbReference type="ARBA" id="ARBA00009820"/>
    </source>
</evidence>
<feature type="domain" description="TolB N-terminal" evidence="8">
    <location>
        <begin position="30"/>
        <end position="130"/>
    </location>
</feature>
<dbReference type="InterPro" id="IPR006311">
    <property type="entry name" value="TAT_signal"/>
</dbReference>